<name>A0A0F9T7P1_9ZZZZ</name>
<feature type="region of interest" description="Disordered" evidence="4">
    <location>
        <begin position="1"/>
        <end position="22"/>
    </location>
</feature>
<dbReference type="NCBIfam" id="NF033679">
    <property type="entry name" value="DNRLRE_dom"/>
    <property type="match status" value="1"/>
</dbReference>
<feature type="region of interest" description="Disordered" evidence="4">
    <location>
        <begin position="405"/>
        <end position="427"/>
    </location>
</feature>
<protein>
    <recommendedName>
        <fullName evidence="5">Fibronectin type-III domain-containing protein</fullName>
    </recommendedName>
</protein>
<organism evidence="6">
    <name type="scientific">marine sediment metagenome</name>
    <dbReference type="NCBI Taxonomy" id="412755"/>
    <lineage>
        <taxon>unclassified sequences</taxon>
        <taxon>metagenomes</taxon>
        <taxon>ecological metagenomes</taxon>
    </lineage>
</organism>
<evidence type="ECO:0000313" key="6">
    <source>
        <dbReference type="EMBL" id="KKN75204.1"/>
    </source>
</evidence>
<dbReference type="Pfam" id="PF24517">
    <property type="entry name" value="CBM96"/>
    <property type="match status" value="1"/>
</dbReference>
<evidence type="ECO:0000256" key="4">
    <source>
        <dbReference type="SAM" id="MobiDB-lite"/>
    </source>
</evidence>
<sequence length="459" mass="49913">MATLTVQPAAKDTYLEEENPTTNNGADDFVFLRNMDASRNRRPILEFDISALPSNITITSATLSLRVYVSFRTVGETVRAYKLTRTDWVESEATWNIYKTGSNWTTAGGDYVTSNPAGGSGIAGVAGNWMDLNVLSVVQDAYDNSIDAEFLVRFETESEDSSGRRLSLRSSEYSIGAYRPKLVIIYTIDPPTVTIQAITNIVTTTARGHGAVTDLGSGSVTEHGLVWSTLPTPDTSDSKTELGAKATIGTFVSELTLLTEGLTYYVRAYAVNAGGTSYSSESSFVAGTAGAQSFPTQAITRVTNLIHRYNRKEGDYSLELALGEVTSDFGLPEWLSRPRASIPGTDKQRGIKEAADSPEITKKIFSTVDEAVTAKFRETDLGGISPIELPGLEPILGATARVTAPQPPTPTFVPPRTPTPLPTNRQPTFREWQNAGSPGSGYARWVAAWWRRRLGERNR</sequence>
<dbReference type="AlphaFoldDB" id="A0A0F9T7P1"/>
<evidence type="ECO:0000256" key="1">
    <source>
        <dbReference type="ARBA" id="ARBA00004613"/>
    </source>
</evidence>
<comment type="caution">
    <text evidence="6">The sequence shown here is derived from an EMBL/GenBank/DDBJ whole genome shotgun (WGS) entry which is preliminary data.</text>
</comment>
<evidence type="ECO:0000259" key="5">
    <source>
        <dbReference type="PROSITE" id="PS50853"/>
    </source>
</evidence>
<keyword evidence="3" id="KW-0732">Signal</keyword>
<proteinExistence type="predicted"/>
<gene>
    <name evidence="6" type="ORF">LCGC14_0383630</name>
</gene>
<dbReference type="InterPro" id="IPR003961">
    <property type="entry name" value="FN3_dom"/>
</dbReference>
<keyword evidence="2" id="KW-0964">Secreted</keyword>
<evidence type="ECO:0000256" key="2">
    <source>
        <dbReference type="ARBA" id="ARBA00022525"/>
    </source>
</evidence>
<comment type="subcellular location">
    <subcellularLocation>
        <location evidence="1">Secreted</location>
    </subcellularLocation>
</comment>
<feature type="compositionally biased region" description="Pro residues" evidence="4">
    <location>
        <begin position="405"/>
        <end position="421"/>
    </location>
</feature>
<feature type="domain" description="Fibronectin type-III" evidence="5">
    <location>
        <begin position="191"/>
        <end position="291"/>
    </location>
</feature>
<dbReference type="EMBL" id="LAZR01000314">
    <property type="protein sequence ID" value="KKN75204.1"/>
    <property type="molecule type" value="Genomic_DNA"/>
</dbReference>
<dbReference type="PROSITE" id="PS50853">
    <property type="entry name" value="FN3"/>
    <property type="match status" value="1"/>
</dbReference>
<evidence type="ECO:0000256" key="3">
    <source>
        <dbReference type="ARBA" id="ARBA00022729"/>
    </source>
</evidence>
<reference evidence="6" key="1">
    <citation type="journal article" date="2015" name="Nature">
        <title>Complex archaea that bridge the gap between prokaryotes and eukaryotes.</title>
        <authorList>
            <person name="Spang A."/>
            <person name="Saw J.H."/>
            <person name="Jorgensen S.L."/>
            <person name="Zaremba-Niedzwiedzka K."/>
            <person name="Martijn J."/>
            <person name="Lind A.E."/>
            <person name="van Eijk R."/>
            <person name="Schleper C."/>
            <person name="Guy L."/>
            <person name="Ettema T.J."/>
        </authorList>
    </citation>
    <scope>NUCLEOTIDE SEQUENCE</scope>
</reference>
<dbReference type="GO" id="GO:0005576">
    <property type="term" value="C:extracellular region"/>
    <property type="evidence" value="ECO:0007669"/>
    <property type="project" value="UniProtKB-SubCell"/>
</dbReference>
<dbReference type="InterPro" id="IPR055372">
    <property type="entry name" value="CBM96"/>
</dbReference>
<accession>A0A0F9T7P1</accession>